<keyword evidence="3" id="KW-1185">Reference proteome</keyword>
<proteinExistence type="predicted"/>
<dbReference type="Proteomes" id="UP001148312">
    <property type="component" value="Unassembled WGS sequence"/>
</dbReference>
<dbReference type="AlphaFoldDB" id="A0A9W9X781"/>
<evidence type="ECO:0000313" key="2">
    <source>
        <dbReference type="EMBL" id="KAJ5485592.1"/>
    </source>
</evidence>
<dbReference type="EMBL" id="JAPWDQ010000005">
    <property type="protein sequence ID" value="KAJ5485592.1"/>
    <property type="molecule type" value="Genomic_DNA"/>
</dbReference>
<evidence type="ECO:0000313" key="3">
    <source>
        <dbReference type="Proteomes" id="UP001148312"/>
    </source>
</evidence>
<accession>A0A9W9X781</accession>
<evidence type="ECO:0000256" key="1">
    <source>
        <dbReference type="SAM" id="MobiDB-lite"/>
    </source>
</evidence>
<reference evidence="2" key="2">
    <citation type="journal article" date="2023" name="IMA Fungus">
        <title>Comparative genomic study of the Penicillium genus elucidates a diverse pangenome and 15 lateral gene transfer events.</title>
        <authorList>
            <person name="Petersen C."/>
            <person name="Sorensen T."/>
            <person name="Nielsen M.R."/>
            <person name="Sondergaard T.E."/>
            <person name="Sorensen J.L."/>
            <person name="Fitzpatrick D.A."/>
            <person name="Frisvad J.C."/>
            <person name="Nielsen K.L."/>
        </authorList>
    </citation>
    <scope>NUCLEOTIDE SEQUENCE</scope>
    <source>
        <strain evidence="2">IBT 30728</strain>
    </source>
</reference>
<sequence length="88" mass="9982">MDHGTHGASGAQTAQNAFTAQSAPQAKFYKDNQYPKRIRANETSTGIDKNDHLHIVIRMMDQLWVSEDPTQYIKDLYSAAYNDHQSLK</sequence>
<feature type="region of interest" description="Disordered" evidence="1">
    <location>
        <begin position="1"/>
        <end position="35"/>
    </location>
</feature>
<comment type="caution">
    <text evidence="2">The sequence shown here is derived from an EMBL/GenBank/DDBJ whole genome shotgun (WGS) entry which is preliminary data.</text>
</comment>
<dbReference type="RefSeq" id="XP_056790376.1">
    <property type="nucleotide sequence ID" value="XM_056935182.1"/>
</dbReference>
<reference evidence="2" key="1">
    <citation type="submission" date="2022-12" db="EMBL/GenBank/DDBJ databases">
        <authorList>
            <person name="Petersen C."/>
        </authorList>
    </citation>
    <scope>NUCLEOTIDE SEQUENCE</scope>
    <source>
        <strain evidence="2">IBT 30728</strain>
    </source>
</reference>
<protein>
    <submittedName>
        <fullName evidence="2">Glucan endo-1-6-beta-glucosidase B</fullName>
    </submittedName>
</protein>
<organism evidence="2 3">
    <name type="scientific">Penicillium diatomitis</name>
    <dbReference type="NCBI Taxonomy" id="2819901"/>
    <lineage>
        <taxon>Eukaryota</taxon>
        <taxon>Fungi</taxon>
        <taxon>Dikarya</taxon>
        <taxon>Ascomycota</taxon>
        <taxon>Pezizomycotina</taxon>
        <taxon>Eurotiomycetes</taxon>
        <taxon>Eurotiomycetidae</taxon>
        <taxon>Eurotiales</taxon>
        <taxon>Aspergillaceae</taxon>
        <taxon>Penicillium</taxon>
    </lineage>
</organism>
<dbReference type="GeneID" id="81625431"/>
<name>A0A9W9X781_9EURO</name>
<feature type="compositionally biased region" description="Polar residues" evidence="1">
    <location>
        <begin position="10"/>
        <end position="24"/>
    </location>
</feature>
<gene>
    <name evidence="2" type="ORF">N7539_005580</name>
</gene>